<dbReference type="WBParaSite" id="HPBE_0002174101-mRNA-1">
    <property type="protein sequence ID" value="HPBE_0002174101-mRNA-1"/>
    <property type="gene ID" value="HPBE_0002174101"/>
</dbReference>
<sequence length="134" mass="15436">MLCETRRGHFDLVMTIEDHINLALAQTLVYQILYIDVFKFHPEDIKDSIKRVRMDMDTVGDDVPTPVSDDLLQSSFESSSSKSESSGPAAIRVWRPPMPYSSVKALDPSVYRNLSYDAFLRRRRRDEDNGHMIN</sequence>
<protein>
    <submittedName>
        <fullName evidence="4">Bestrophin homolog</fullName>
    </submittedName>
</protein>
<proteinExistence type="predicted"/>
<reference evidence="4" key="2">
    <citation type="submission" date="2019-09" db="UniProtKB">
        <authorList>
            <consortium name="WormBaseParasite"/>
        </authorList>
    </citation>
    <scope>IDENTIFICATION</scope>
</reference>
<dbReference type="Proteomes" id="UP000050761">
    <property type="component" value="Unassembled WGS sequence"/>
</dbReference>
<name>A0A183GGV1_HELPZ</name>
<reference evidence="2 3" key="1">
    <citation type="submission" date="2018-11" db="EMBL/GenBank/DDBJ databases">
        <authorList>
            <consortium name="Pathogen Informatics"/>
        </authorList>
    </citation>
    <scope>NUCLEOTIDE SEQUENCE [LARGE SCALE GENOMIC DNA]</scope>
</reference>
<evidence type="ECO:0000313" key="3">
    <source>
        <dbReference type="Proteomes" id="UP000050761"/>
    </source>
</evidence>
<gene>
    <name evidence="2" type="ORF">HPBE_LOCUS21740</name>
</gene>
<dbReference type="OrthoDB" id="20273at2759"/>
<evidence type="ECO:0000256" key="1">
    <source>
        <dbReference type="SAM" id="MobiDB-lite"/>
    </source>
</evidence>
<evidence type="ECO:0000313" key="2">
    <source>
        <dbReference type="EMBL" id="VDP27758.1"/>
    </source>
</evidence>
<organism evidence="3 4">
    <name type="scientific">Heligmosomoides polygyrus</name>
    <name type="common">Parasitic roundworm</name>
    <dbReference type="NCBI Taxonomy" id="6339"/>
    <lineage>
        <taxon>Eukaryota</taxon>
        <taxon>Metazoa</taxon>
        <taxon>Ecdysozoa</taxon>
        <taxon>Nematoda</taxon>
        <taxon>Chromadorea</taxon>
        <taxon>Rhabditida</taxon>
        <taxon>Rhabditina</taxon>
        <taxon>Rhabditomorpha</taxon>
        <taxon>Strongyloidea</taxon>
        <taxon>Heligmosomidae</taxon>
        <taxon>Heligmosomoides</taxon>
    </lineage>
</organism>
<dbReference type="EMBL" id="UZAH01033295">
    <property type="protein sequence ID" value="VDP27758.1"/>
    <property type="molecule type" value="Genomic_DNA"/>
</dbReference>
<dbReference type="AlphaFoldDB" id="A0A183GGV1"/>
<feature type="compositionally biased region" description="Low complexity" evidence="1">
    <location>
        <begin position="74"/>
        <end position="86"/>
    </location>
</feature>
<feature type="region of interest" description="Disordered" evidence="1">
    <location>
        <begin position="59"/>
        <end position="94"/>
    </location>
</feature>
<accession>A0A183GGV1</accession>
<accession>A0A3P8D1Z0</accession>
<evidence type="ECO:0000313" key="4">
    <source>
        <dbReference type="WBParaSite" id="HPBE_0002174101-mRNA-1"/>
    </source>
</evidence>
<keyword evidence="3" id="KW-1185">Reference proteome</keyword>